<keyword evidence="10" id="KW-0175">Coiled coil</keyword>
<dbReference type="AlphaFoldDB" id="A0A060DN18"/>
<keyword evidence="3 9" id="KW-0813">Transport</keyword>
<dbReference type="InterPro" id="IPR050739">
    <property type="entry name" value="MFP"/>
</dbReference>
<dbReference type="InterPro" id="IPR058982">
    <property type="entry name" value="Beta-barrel_AprE"/>
</dbReference>
<comment type="similarity">
    <text evidence="2 9">Belongs to the membrane fusion protein (MFP) (TC 8.A.1) family.</text>
</comment>
<evidence type="ECO:0000256" key="8">
    <source>
        <dbReference type="ARBA" id="ARBA00023136"/>
    </source>
</evidence>
<dbReference type="Gene3D" id="2.40.30.170">
    <property type="match status" value="1"/>
</dbReference>
<organism evidence="13 14">
    <name type="scientific">Azospirillum argentinense</name>
    <dbReference type="NCBI Taxonomy" id="2970906"/>
    <lineage>
        <taxon>Bacteria</taxon>
        <taxon>Pseudomonadati</taxon>
        <taxon>Pseudomonadota</taxon>
        <taxon>Alphaproteobacteria</taxon>
        <taxon>Rhodospirillales</taxon>
        <taxon>Azospirillaceae</taxon>
        <taxon>Azospirillum</taxon>
    </lineage>
</organism>
<name>A0A060DN18_9PROT</name>
<evidence type="ECO:0000256" key="7">
    <source>
        <dbReference type="ARBA" id="ARBA00022989"/>
    </source>
</evidence>
<evidence type="ECO:0000313" key="14">
    <source>
        <dbReference type="Proteomes" id="UP000027186"/>
    </source>
</evidence>
<keyword evidence="6" id="KW-0812">Transmembrane</keyword>
<dbReference type="SUPFAM" id="SSF111369">
    <property type="entry name" value="HlyD-like secretion proteins"/>
    <property type="match status" value="1"/>
</dbReference>
<dbReference type="NCBIfam" id="TIGR01843">
    <property type="entry name" value="type_I_hlyD"/>
    <property type="match status" value="1"/>
</dbReference>
<dbReference type="EMBL" id="CP007793">
    <property type="protein sequence ID" value="AIB12249.1"/>
    <property type="molecule type" value="Genomic_DNA"/>
</dbReference>
<dbReference type="PRINTS" id="PR01490">
    <property type="entry name" value="RTXTOXIND"/>
</dbReference>
<reference evidence="13 14" key="1">
    <citation type="journal article" date="2014" name="Genome Announc.">
        <title>Complete Genome Sequence of the Model Rhizosphere Strain Azospirillum brasilense Az39, Successfully Applied in Agriculture.</title>
        <authorList>
            <person name="Rivera D."/>
            <person name="Revale S."/>
            <person name="Molina R."/>
            <person name="Gualpa J."/>
            <person name="Puente M."/>
            <person name="Maroniche G."/>
            <person name="Paris G."/>
            <person name="Baker D."/>
            <person name="Clavijo B."/>
            <person name="McLay K."/>
            <person name="Spaepen S."/>
            <person name="Perticari A."/>
            <person name="Vazquez M."/>
            <person name="Wisniewski-Dye F."/>
            <person name="Watkins C."/>
            <person name="Martinez-Abarca F."/>
            <person name="Vanderleyden J."/>
            <person name="Cassan F."/>
        </authorList>
    </citation>
    <scope>NUCLEOTIDE SEQUENCE [LARGE SCALE GENOMIC DNA]</scope>
    <source>
        <strain evidence="13 14">Az39</strain>
    </source>
</reference>
<dbReference type="InterPro" id="IPR010129">
    <property type="entry name" value="T1SS_HlyD"/>
</dbReference>
<evidence type="ECO:0000256" key="2">
    <source>
        <dbReference type="ARBA" id="ARBA00009477"/>
    </source>
</evidence>
<keyword evidence="7" id="KW-1133">Transmembrane helix</keyword>
<dbReference type="Pfam" id="PF25994">
    <property type="entry name" value="HH_AprE"/>
    <property type="match status" value="1"/>
</dbReference>
<evidence type="ECO:0000256" key="10">
    <source>
        <dbReference type="SAM" id="Coils"/>
    </source>
</evidence>
<dbReference type="PANTHER" id="PTHR30386:SF17">
    <property type="entry name" value="ALKALINE PROTEASE SECRETION PROTEIN APRE"/>
    <property type="match status" value="1"/>
</dbReference>
<evidence type="ECO:0000259" key="11">
    <source>
        <dbReference type="Pfam" id="PF25994"/>
    </source>
</evidence>
<keyword evidence="4 9" id="KW-1003">Cell membrane</keyword>
<feature type="domain" description="AprE-like long alpha-helical hairpin" evidence="11">
    <location>
        <begin position="103"/>
        <end position="290"/>
    </location>
</feature>
<comment type="subcellular location">
    <subcellularLocation>
        <location evidence="1 9">Cell inner membrane</location>
        <topology evidence="1 9">Single-pass membrane protein</topology>
    </subcellularLocation>
</comment>
<feature type="domain" description="AprE-like beta-barrel" evidence="12">
    <location>
        <begin position="334"/>
        <end position="422"/>
    </location>
</feature>
<dbReference type="RefSeq" id="WP_051657902.1">
    <property type="nucleotide sequence ID" value="NZ_CP007793.1"/>
</dbReference>
<dbReference type="Proteomes" id="UP000027186">
    <property type="component" value="Chromosome"/>
</dbReference>
<dbReference type="GO" id="GO:0005886">
    <property type="term" value="C:plasma membrane"/>
    <property type="evidence" value="ECO:0007669"/>
    <property type="project" value="UniProtKB-SubCell"/>
</dbReference>
<dbReference type="PANTHER" id="PTHR30386">
    <property type="entry name" value="MEMBRANE FUSION SUBUNIT OF EMRAB-TOLC MULTIDRUG EFFLUX PUMP"/>
    <property type="match status" value="1"/>
</dbReference>
<evidence type="ECO:0000256" key="4">
    <source>
        <dbReference type="ARBA" id="ARBA00022475"/>
    </source>
</evidence>
<dbReference type="InterPro" id="IPR058781">
    <property type="entry name" value="HH_AprE-like"/>
</dbReference>
<evidence type="ECO:0000313" key="13">
    <source>
        <dbReference type="EMBL" id="AIB12249.1"/>
    </source>
</evidence>
<gene>
    <name evidence="13" type="ORF">ABAZ39_09590</name>
</gene>
<accession>A0A060DN18</accession>
<evidence type="ECO:0000256" key="9">
    <source>
        <dbReference type="RuleBase" id="RU365093"/>
    </source>
</evidence>
<sequence>MTTTDTLLGRSAIPAETSRAEPSIGGAVRAGCAVIALALGAGLGWGFLAPLDSAAHAPGTVVVDGNRKTIQHLEGGIVAELAVRDGDAVAAGQTLLRLEGTQSRATLEELSNEQAAALVRMARLRAEYAGQRAFSVPAEMVDGSAAARRALAVQQQLFAARWTRHDGDMAVLREQRLQAEREVTAHRAQERAAAEQIVFIEEELAGVLDLFNKGLERKLRVLSLKRAMADLAGTRDQSHARALLAEQAVTVADTQLHAKETARRSDIAAEMEEAQNALDQTAARLKAARDAVERTEIRAPVPGRVVGLTVFTVGGVVKPGEPLMDIVPDSGPPTIEARIDPLDIDVVKAGQTAQVRLSAFKPRRTPSIDATVVDVSADRLTDPTTHAPYFVARVRPLPGALERIGPAALHPGMPADVLIATGQRRAIDYVLAPLQDAMAHALTED</sequence>
<keyword evidence="8" id="KW-0472">Membrane</keyword>
<evidence type="ECO:0000256" key="6">
    <source>
        <dbReference type="ARBA" id="ARBA00022692"/>
    </source>
</evidence>
<evidence type="ECO:0000256" key="1">
    <source>
        <dbReference type="ARBA" id="ARBA00004377"/>
    </source>
</evidence>
<evidence type="ECO:0000259" key="12">
    <source>
        <dbReference type="Pfam" id="PF26002"/>
    </source>
</evidence>
<dbReference type="Gene3D" id="1.10.287.470">
    <property type="entry name" value="Helix hairpin bin"/>
    <property type="match status" value="1"/>
</dbReference>
<protein>
    <recommendedName>
        <fullName evidence="9">Membrane fusion protein (MFP) family protein</fullName>
    </recommendedName>
</protein>
<dbReference type="KEGG" id="abq:ABAZ39_09590"/>
<dbReference type="GO" id="GO:0015031">
    <property type="term" value="P:protein transport"/>
    <property type="evidence" value="ECO:0007669"/>
    <property type="project" value="InterPro"/>
</dbReference>
<keyword evidence="5 9" id="KW-0997">Cell inner membrane</keyword>
<proteinExistence type="inferred from homology"/>
<feature type="coiled-coil region" evidence="10">
    <location>
        <begin position="264"/>
        <end position="298"/>
    </location>
</feature>
<dbReference type="Pfam" id="PF26002">
    <property type="entry name" value="Beta-barrel_AprE"/>
    <property type="match status" value="1"/>
</dbReference>
<dbReference type="Gene3D" id="2.40.50.100">
    <property type="match status" value="2"/>
</dbReference>
<evidence type="ECO:0000256" key="5">
    <source>
        <dbReference type="ARBA" id="ARBA00022519"/>
    </source>
</evidence>
<evidence type="ECO:0000256" key="3">
    <source>
        <dbReference type="ARBA" id="ARBA00022448"/>
    </source>
</evidence>